<reference evidence="2 3" key="1">
    <citation type="submission" date="2021-06" db="EMBL/GenBank/DDBJ databases">
        <title>Caerostris darwini draft genome.</title>
        <authorList>
            <person name="Kono N."/>
            <person name="Arakawa K."/>
        </authorList>
    </citation>
    <scope>NUCLEOTIDE SEQUENCE [LARGE SCALE GENOMIC DNA]</scope>
</reference>
<proteinExistence type="predicted"/>
<dbReference type="GO" id="GO:0008017">
    <property type="term" value="F:microtubule binding"/>
    <property type="evidence" value="ECO:0007669"/>
    <property type="project" value="TreeGrafter"/>
</dbReference>
<evidence type="ECO:0000259" key="1">
    <source>
        <dbReference type="Pfam" id="PF06294"/>
    </source>
</evidence>
<dbReference type="GO" id="GO:0005930">
    <property type="term" value="C:axoneme"/>
    <property type="evidence" value="ECO:0007669"/>
    <property type="project" value="TreeGrafter"/>
</dbReference>
<dbReference type="PANTHER" id="PTHR12509">
    <property type="entry name" value="SPERMATOGENESIS-ASSOCIATED 4-RELATED"/>
    <property type="match status" value="1"/>
</dbReference>
<accession>A0AAV4TX77</accession>
<dbReference type="SUPFAM" id="SSF47576">
    <property type="entry name" value="Calponin-homology domain, CH-domain"/>
    <property type="match status" value="1"/>
</dbReference>
<feature type="domain" description="CH-like" evidence="1">
    <location>
        <begin position="12"/>
        <end position="107"/>
    </location>
</feature>
<sequence length="263" mass="30404">MSGIETNTLANLYDWLDTIPFSRPKKNLARDFSDGSLAAELVKYFFPSMVDLHNYPVSHSLDQKKVNWTILNHKVLKKLDLALSEATITELSSAKREAIEYFLNNLRGRIDARMKNKSEHPRRKKVTQKQVTSSIVVDEQGINIKGSEISATAICLKEQQPVDKCKHTELNNADIENVVICHSDFDTVPRDLYEQKVQELLQRNETIQVLKARIQRLEYMLQLKEITINKQQEFMDKLKPPQNKIDKLQTKKVIQRQTSNSIL</sequence>
<evidence type="ECO:0000313" key="2">
    <source>
        <dbReference type="EMBL" id="GIY49882.1"/>
    </source>
</evidence>
<dbReference type="PANTHER" id="PTHR12509:SF9">
    <property type="entry name" value="SPERM FLAGELLAR PROTEIN 1 ISOFORM X1"/>
    <property type="match status" value="1"/>
</dbReference>
<protein>
    <submittedName>
        <fullName evidence="2">Sperm flagellar protein 1</fullName>
    </submittedName>
</protein>
<dbReference type="InterPro" id="IPR036872">
    <property type="entry name" value="CH_dom_sf"/>
</dbReference>
<dbReference type="Proteomes" id="UP001054837">
    <property type="component" value="Unassembled WGS sequence"/>
</dbReference>
<keyword evidence="2" id="KW-0966">Cell projection</keyword>
<dbReference type="AlphaFoldDB" id="A0AAV4TX77"/>
<organism evidence="2 3">
    <name type="scientific">Caerostris darwini</name>
    <dbReference type="NCBI Taxonomy" id="1538125"/>
    <lineage>
        <taxon>Eukaryota</taxon>
        <taxon>Metazoa</taxon>
        <taxon>Ecdysozoa</taxon>
        <taxon>Arthropoda</taxon>
        <taxon>Chelicerata</taxon>
        <taxon>Arachnida</taxon>
        <taxon>Araneae</taxon>
        <taxon>Araneomorphae</taxon>
        <taxon>Entelegynae</taxon>
        <taxon>Araneoidea</taxon>
        <taxon>Araneidae</taxon>
        <taxon>Caerostris</taxon>
    </lineage>
</organism>
<dbReference type="InterPro" id="IPR052111">
    <property type="entry name" value="Spermatogenesis_Ciliary_MAP"/>
</dbReference>
<keyword evidence="3" id="KW-1185">Reference proteome</keyword>
<dbReference type="InterPro" id="IPR010441">
    <property type="entry name" value="CH_2"/>
</dbReference>
<dbReference type="Pfam" id="PF06294">
    <property type="entry name" value="CH_2"/>
    <property type="match status" value="1"/>
</dbReference>
<dbReference type="FunFam" id="1.10.418.10:FF:000059">
    <property type="entry name" value="RIKEN cDNA 6430531B16 gene"/>
    <property type="match status" value="1"/>
</dbReference>
<evidence type="ECO:0000313" key="3">
    <source>
        <dbReference type="Proteomes" id="UP001054837"/>
    </source>
</evidence>
<dbReference type="GO" id="GO:0051493">
    <property type="term" value="P:regulation of cytoskeleton organization"/>
    <property type="evidence" value="ECO:0007669"/>
    <property type="project" value="TreeGrafter"/>
</dbReference>
<dbReference type="EMBL" id="BPLQ01010313">
    <property type="protein sequence ID" value="GIY49882.1"/>
    <property type="molecule type" value="Genomic_DNA"/>
</dbReference>
<dbReference type="Gene3D" id="1.10.418.10">
    <property type="entry name" value="Calponin-like domain"/>
    <property type="match status" value="1"/>
</dbReference>
<gene>
    <name evidence="2" type="primary">spef1</name>
    <name evidence="2" type="ORF">CDAR_102331</name>
</gene>
<comment type="caution">
    <text evidence="2">The sequence shown here is derived from an EMBL/GenBank/DDBJ whole genome shotgun (WGS) entry which is preliminary data.</text>
</comment>
<keyword evidence="2" id="KW-0969">Cilium</keyword>
<name>A0AAV4TX77_9ARAC</name>
<keyword evidence="2" id="KW-0282">Flagellum</keyword>